<gene>
    <name evidence="2" type="ORF">KS407_09465</name>
</gene>
<comment type="caution">
    <text evidence="2">The sequence shown here is derived from an EMBL/GenBank/DDBJ whole genome shotgun (WGS) entry which is preliminary data.</text>
</comment>
<reference evidence="2 3" key="1">
    <citation type="submission" date="2021-06" db="EMBL/GenBank/DDBJ databases">
        <title>Bacillus sp. RD4P76, an endophyte from a halophyte.</title>
        <authorList>
            <person name="Sun J.-Q."/>
        </authorList>
    </citation>
    <scope>NUCLEOTIDE SEQUENCE [LARGE SCALE GENOMIC DNA]</scope>
    <source>
        <strain evidence="2 3">JCM 17098</strain>
    </source>
</reference>
<dbReference type="EMBL" id="JAHQCR010000041">
    <property type="protein sequence ID" value="MBU9721669.1"/>
    <property type="molecule type" value="Genomic_DNA"/>
</dbReference>
<evidence type="ECO:0000256" key="1">
    <source>
        <dbReference type="SAM" id="SignalP"/>
    </source>
</evidence>
<organism evidence="2 3">
    <name type="scientific">Evansella alkalicola</name>
    <dbReference type="NCBI Taxonomy" id="745819"/>
    <lineage>
        <taxon>Bacteria</taxon>
        <taxon>Bacillati</taxon>
        <taxon>Bacillota</taxon>
        <taxon>Bacilli</taxon>
        <taxon>Bacillales</taxon>
        <taxon>Bacillaceae</taxon>
        <taxon>Evansella</taxon>
    </lineage>
</organism>
<name>A0ABS6JSY3_9BACI</name>
<dbReference type="PROSITE" id="PS51257">
    <property type="entry name" value="PROKAR_LIPOPROTEIN"/>
    <property type="match status" value="1"/>
</dbReference>
<feature type="chain" id="PRO_5046150715" evidence="1">
    <location>
        <begin position="18"/>
        <end position="324"/>
    </location>
</feature>
<evidence type="ECO:0000313" key="2">
    <source>
        <dbReference type="EMBL" id="MBU9721669.1"/>
    </source>
</evidence>
<proteinExistence type="predicted"/>
<evidence type="ECO:0000313" key="3">
    <source>
        <dbReference type="Proteomes" id="UP000790580"/>
    </source>
</evidence>
<sequence length="324" mass="34464">MKIKALLGLALSALIFAACSVDEPEADAAEEAAGEDAVSGATQVIVTDEDSFFNGVSENGAWIIIFNDDLTVDEDIVLAGVHTHRDEPARKLALYEQDADRNVTERFTLTAPSLTVQSPNTRIQGGTFAGDVLVEAEGFSVVNATVEGNVYFASQELMDSAEIGEDGEVTGAWEVNEDKATVADAVTGATQVVVTDEDSFLQGISENGAWIVIFNDDLTVDEDVVLAGVHTHRDEPARKLALYEQDADRNVTARFTLNVPSLTVQSPNTRIQGGTVAGDVFVEAEGFSVVNATVDGNVYFASQELLDAAEIGEDGEVTGAWEVQ</sequence>
<feature type="signal peptide" evidence="1">
    <location>
        <begin position="1"/>
        <end position="17"/>
    </location>
</feature>
<protein>
    <submittedName>
        <fullName evidence="2">Uncharacterized protein</fullName>
    </submittedName>
</protein>
<dbReference type="Proteomes" id="UP000790580">
    <property type="component" value="Unassembled WGS sequence"/>
</dbReference>
<dbReference type="RefSeq" id="WP_088073186.1">
    <property type="nucleotide sequence ID" value="NZ_JAHQCR010000041.1"/>
</dbReference>
<keyword evidence="3" id="KW-1185">Reference proteome</keyword>
<keyword evidence="1" id="KW-0732">Signal</keyword>
<accession>A0ABS6JSY3</accession>